<protein>
    <submittedName>
        <fullName evidence="2">Uncharacterized protein</fullName>
    </submittedName>
</protein>
<dbReference type="Gene3D" id="1.20.1260.10">
    <property type="match status" value="1"/>
</dbReference>
<reference evidence="2 3" key="1">
    <citation type="submission" date="2019-08" db="EMBL/GenBank/DDBJ databases">
        <title>Deep-cultivation of Planctomycetes and their phenomic and genomic characterization uncovers novel biology.</title>
        <authorList>
            <person name="Wiegand S."/>
            <person name="Jogler M."/>
            <person name="Boedeker C."/>
            <person name="Pinto D."/>
            <person name="Vollmers J."/>
            <person name="Rivas-Marin E."/>
            <person name="Kohn T."/>
            <person name="Peeters S.H."/>
            <person name="Heuer A."/>
            <person name="Rast P."/>
            <person name="Oberbeckmann S."/>
            <person name="Bunk B."/>
            <person name="Jeske O."/>
            <person name="Meyerdierks A."/>
            <person name="Storesund J.E."/>
            <person name="Kallscheuer N."/>
            <person name="Luecker S."/>
            <person name="Lage O.M."/>
            <person name="Pohl T."/>
            <person name="Merkel B.J."/>
            <person name="Hornburger P."/>
            <person name="Mueller R.-W."/>
            <person name="Bruemmer F."/>
            <person name="Labrenz M."/>
            <person name="Spormann A.M."/>
            <person name="Op den Camp H."/>
            <person name="Overmann J."/>
            <person name="Amann R."/>
            <person name="Jetten M.S.M."/>
            <person name="Mascher T."/>
            <person name="Medema M.H."/>
            <person name="Devos D.P."/>
            <person name="Kaster A.-K."/>
            <person name="Ovreas L."/>
            <person name="Rohde M."/>
            <person name="Galperin M.Y."/>
            <person name="Jogler C."/>
        </authorList>
    </citation>
    <scope>NUCLEOTIDE SEQUENCE [LARGE SCALE GENOMIC DNA]</scope>
    <source>
        <strain evidence="2 3">OJF2</strain>
    </source>
</reference>
<dbReference type="InterPro" id="IPR012347">
    <property type="entry name" value="Ferritin-like"/>
</dbReference>
<dbReference type="Proteomes" id="UP000324233">
    <property type="component" value="Chromosome"/>
</dbReference>
<evidence type="ECO:0000256" key="1">
    <source>
        <dbReference type="SAM" id="MobiDB-lite"/>
    </source>
</evidence>
<dbReference type="RefSeq" id="WP_148590685.1">
    <property type="nucleotide sequence ID" value="NZ_CP042997.1"/>
</dbReference>
<dbReference type="AlphaFoldDB" id="A0A5B9VUG3"/>
<dbReference type="SUPFAM" id="SSF47240">
    <property type="entry name" value="Ferritin-like"/>
    <property type="match status" value="1"/>
</dbReference>
<accession>A0A5B9VUG3</accession>
<proteinExistence type="predicted"/>
<feature type="compositionally biased region" description="Pro residues" evidence="1">
    <location>
        <begin position="183"/>
        <end position="192"/>
    </location>
</feature>
<organism evidence="2 3">
    <name type="scientific">Aquisphaera giovannonii</name>
    <dbReference type="NCBI Taxonomy" id="406548"/>
    <lineage>
        <taxon>Bacteria</taxon>
        <taxon>Pseudomonadati</taxon>
        <taxon>Planctomycetota</taxon>
        <taxon>Planctomycetia</taxon>
        <taxon>Isosphaerales</taxon>
        <taxon>Isosphaeraceae</taxon>
        <taxon>Aquisphaera</taxon>
    </lineage>
</organism>
<evidence type="ECO:0000313" key="2">
    <source>
        <dbReference type="EMBL" id="QEH31898.1"/>
    </source>
</evidence>
<dbReference type="KEGG" id="agv:OJF2_03650"/>
<dbReference type="OrthoDB" id="285664at2"/>
<sequence length="192" mass="20391">MPGTIPIDREWVAAELVKSLDVEKSLAASAEGRAESPPEEGLSVLYHEIAEADERHARAIETVATRYGHTPGRAPSGKVGKVWDQIKDKVGKLAAGPLDQLAADLDGKAHAIHRLVAWSKALAALGDADGAREISAVLAEEQAHRDALQDAFDRLLLRRCTEVEEPAKEEAPKAEPAIEAIPAPAPTPAPAT</sequence>
<name>A0A5B9VUG3_9BACT</name>
<dbReference type="EMBL" id="CP042997">
    <property type="protein sequence ID" value="QEH31898.1"/>
    <property type="molecule type" value="Genomic_DNA"/>
</dbReference>
<evidence type="ECO:0000313" key="3">
    <source>
        <dbReference type="Proteomes" id="UP000324233"/>
    </source>
</evidence>
<dbReference type="InterPro" id="IPR009078">
    <property type="entry name" value="Ferritin-like_SF"/>
</dbReference>
<feature type="region of interest" description="Disordered" evidence="1">
    <location>
        <begin position="165"/>
        <end position="192"/>
    </location>
</feature>
<gene>
    <name evidence="2" type="ORF">OJF2_03650</name>
</gene>
<keyword evidence="3" id="KW-1185">Reference proteome</keyword>